<reference evidence="2" key="1">
    <citation type="journal article" date="2020" name="Fungal Divers.">
        <title>Resolving the Mortierellaceae phylogeny through synthesis of multi-gene phylogenetics and phylogenomics.</title>
        <authorList>
            <person name="Vandepol N."/>
            <person name="Liber J."/>
            <person name="Desiro A."/>
            <person name="Na H."/>
            <person name="Kennedy M."/>
            <person name="Barry K."/>
            <person name="Grigoriev I.V."/>
            <person name="Miller A.N."/>
            <person name="O'Donnell K."/>
            <person name="Stajich J.E."/>
            <person name="Bonito G."/>
        </authorList>
    </citation>
    <scope>NUCLEOTIDE SEQUENCE</scope>
    <source>
        <strain evidence="2">KOD1015</strain>
    </source>
</reference>
<dbReference type="AlphaFoldDB" id="A0A9P6FP04"/>
<name>A0A9P6FP04_9FUNG</name>
<sequence length="470" mass="52643">MAQERTDSELSANNTSDILWIKTAVDRSPNAFFDAFTLNDKKLAHQRYLRMVKDCNLSPTTKKNLLLNFETWKTDHGPVFWLDRRTQSSQIRTAATLVEGSEPYADQSIHRNVTRQRNTVAKSGDVSASFSTSLNSNGVGCIMAQDKIVDVDETGIPGHFSQLSNSADALMPTTAAVISSSDCPPAEKTTTPPDPSPVETELESTELSGVNENEKADLLANLEQACHNECEWKVNGCCVACLFQNYQKICVQALVENQIKKSEIADIMAITGIFAPFLPTERMIKSIKRSILEELIDEVTCPEPFLDDAAVVRAVRLWISNKREEASEVLRGLDRKLRIMFETLLEQVPMKEDRSVSEETFVVNYVAPILHGVLRTDSRFSLHFPNTASEVQKHQGLKPDRPDIVVKVRGREVLYGEVTGLFQGNADWKNKWDLFRLARFGKAFLDEGNDVAPLLQIVYSNGTFLRLTVK</sequence>
<dbReference type="OrthoDB" id="2277177at2759"/>
<evidence type="ECO:0000313" key="3">
    <source>
        <dbReference type="Proteomes" id="UP000780801"/>
    </source>
</evidence>
<organism evidence="2 3">
    <name type="scientific">Lunasporangiospora selenospora</name>
    <dbReference type="NCBI Taxonomy" id="979761"/>
    <lineage>
        <taxon>Eukaryota</taxon>
        <taxon>Fungi</taxon>
        <taxon>Fungi incertae sedis</taxon>
        <taxon>Mucoromycota</taxon>
        <taxon>Mortierellomycotina</taxon>
        <taxon>Mortierellomycetes</taxon>
        <taxon>Mortierellales</taxon>
        <taxon>Mortierellaceae</taxon>
        <taxon>Lunasporangiospora</taxon>
    </lineage>
</organism>
<proteinExistence type="predicted"/>
<feature type="region of interest" description="Disordered" evidence="1">
    <location>
        <begin position="178"/>
        <end position="200"/>
    </location>
</feature>
<keyword evidence="3" id="KW-1185">Reference proteome</keyword>
<dbReference type="EMBL" id="JAABOA010003167">
    <property type="protein sequence ID" value="KAF9578962.1"/>
    <property type="molecule type" value="Genomic_DNA"/>
</dbReference>
<evidence type="ECO:0000256" key="1">
    <source>
        <dbReference type="SAM" id="MobiDB-lite"/>
    </source>
</evidence>
<evidence type="ECO:0000313" key="2">
    <source>
        <dbReference type="EMBL" id="KAF9578962.1"/>
    </source>
</evidence>
<feature type="non-terminal residue" evidence="2">
    <location>
        <position position="470"/>
    </location>
</feature>
<gene>
    <name evidence="2" type="ORF">BGW38_004983</name>
</gene>
<comment type="caution">
    <text evidence="2">The sequence shown here is derived from an EMBL/GenBank/DDBJ whole genome shotgun (WGS) entry which is preliminary data.</text>
</comment>
<protein>
    <submittedName>
        <fullName evidence="2">Uncharacterized protein</fullName>
    </submittedName>
</protein>
<accession>A0A9P6FP04</accession>
<dbReference type="Proteomes" id="UP000780801">
    <property type="component" value="Unassembled WGS sequence"/>
</dbReference>